<protein>
    <submittedName>
        <fullName evidence="3">Uncharacterized protein</fullName>
    </submittedName>
</protein>
<evidence type="ECO:0000313" key="3">
    <source>
        <dbReference type="EMBL" id="CAF4462346.1"/>
    </source>
</evidence>
<dbReference type="AlphaFoldDB" id="A0A8S2WUW6"/>
<dbReference type="Proteomes" id="UP000677228">
    <property type="component" value="Unassembled WGS sequence"/>
</dbReference>
<reference evidence="3" key="1">
    <citation type="submission" date="2021-02" db="EMBL/GenBank/DDBJ databases">
        <authorList>
            <person name="Nowell W R."/>
        </authorList>
    </citation>
    <scope>NUCLEOTIDE SEQUENCE</scope>
</reference>
<dbReference type="Proteomes" id="UP000682733">
    <property type="component" value="Unassembled WGS sequence"/>
</dbReference>
<accession>A0A8S2WUW6</accession>
<feature type="non-terminal residue" evidence="3">
    <location>
        <position position="1"/>
    </location>
</feature>
<proteinExistence type="predicted"/>
<dbReference type="EMBL" id="CAJNOK010059774">
    <property type="protein sequence ID" value="CAF1633535.1"/>
    <property type="molecule type" value="Genomic_DNA"/>
</dbReference>
<evidence type="ECO:0000313" key="4">
    <source>
        <dbReference type="Proteomes" id="UP000682733"/>
    </source>
</evidence>
<feature type="region of interest" description="Disordered" evidence="1">
    <location>
        <begin position="58"/>
        <end position="78"/>
    </location>
</feature>
<evidence type="ECO:0000313" key="2">
    <source>
        <dbReference type="EMBL" id="CAF1633535.1"/>
    </source>
</evidence>
<sequence>IMILYHYAQNSTMDMLENEKILHSLRGLKPSILQPVIMADPKTCRELFQQAKRTEAAATSTTTSAESIEETVLRRTTI</sequence>
<evidence type="ECO:0000256" key="1">
    <source>
        <dbReference type="SAM" id="MobiDB-lite"/>
    </source>
</evidence>
<organism evidence="3 4">
    <name type="scientific">Didymodactylos carnosus</name>
    <dbReference type="NCBI Taxonomy" id="1234261"/>
    <lineage>
        <taxon>Eukaryota</taxon>
        <taxon>Metazoa</taxon>
        <taxon>Spiralia</taxon>
        <taxon>Gnathifera</taxon>
        <taxon>Rotifera</taxon>
        <taxon>Eurotatoria</taxon>
        <taxon>Bdelloidea</taxon>
        <taxon>Philodinida</taxon>
        <taxon>Philodinidae</taxon>
        <taxon>Didymodactylos</taxon>
    </lineage>
</organism>
<gene>
    <name evidence="2" type="ORF">OVA965_LOCUS43875</name>
    <name evidence="3" type="ORF">TMI583_LOCUS46317</name>
</gene>
<name>A0A8S2WUW6_9BILA</name>
<comment type="caution">
    <text evidence="3">The sequence shown here is derived from an EMBL/GenBank/DDBJ whole genome shotgun (WGS) entry which is preliminary data.</text>
</comment>
<dbReference type="EMBL" id="CAJOBA010085698">
    <property type="protein sequence ID" value="CAF4462346.1"/>
    <property type="molecule type" value="Genomic_DNA"/>
</dbReference>